<gene>
    <name evidence="1" type="ORF">mRhiFer1_012912</name>
</gene>
<sequence>MIVQMTVILKLEMPQILKGVVMEVKILQRTVEKVPVVILKKIF</sequence>
<protein>
    <submittedName>
        <fullName evidence="1">PHD finger protein 14</fullName>
    </submittedName>
</protein>
<name>A0A7J7TN47_RHIFE</name>
<accession>A0A7J7TN47</accession>
<evidence type="ECO:0000313" key="2">
    <source>
        <dbReference type="Proteomes" id="UP000585614"/>
    </source>
</evidence>
<proteinExistence type="predicted"/>
<dbReference type="Proteomes" id="UP000585614">
    <property type="component" value="Unassembled WGS sequence"/>
</dbReference>
<reference evidence="1 2" key="1">
    <citation type="journal article" date="2020" name="Nature">
        <title>Six reference-quality genomes reveal evolution of bat adaptations.</title>
        <authorList>
            <person name="Jebb D."/>
            <person name="Huang Z."/>
            <person name="Pippel M."/>
            <person name="Hughes G.M."/>
            <person name="Lavrichenko K."/>
            <person name="Devanna P."/>
            <person name="Winkler S."/>
            <person name="Jermiin L.S."/>
            <person name="Skirmuntt E.C."/>
            <person name="Katzourakis A."/>
            <person name="Burkitt-Gray L."/>
            <person name="Ray D.A."/>
            <person name="Sullivan K.A.M."/>
            <person name="Roscito J.G."/>
            <person name="Kirilenko B.M."/>
            <person name="Davalos L.M."/>
            <person name="Corthals A.P."/>
            <person name="Power M.L."/>
            <person name="Jones G."/>
            <person name="Ransome R.D."/>
            <person name="Dechmann D.K.N."/>
            <person name="Locatelli A.G."/>
            <person name="Puechmaille S.J."/>
            <person name="Fedrigo O."/>
            <person name="Jarvis E.D."/>
            <person name="Hiller M."/>
            <person name="Vernes S.C."/>
            <person name="Myers E.W."/>
            <person name="Teeling E.C."/>
        </authorList>
    </citation>
    <scope>NUCLEOTIDE SEQUENCE [LARGE SCALE GENOMIC DNA]</scope>
    <source>
        <strain evidence="1">MRhiFer1</strain>
        <tissue evidence="1">Lung</tissue>
    </source>
</reference>
<organism evidence="1 2">
    <name type="scientific">Rhinolophus ferrumequinum</name>
    <name type="common">Greater horseshoe bat</name>
    <dbReference type="NCBI Taxonomy" id="59479"/>
    <lineage>
        <taxon>Eukaryota</taxon>
        <taxon>Metazoa</taxon>
        <taxon>Chordata</taxon>
        <taxon>Craniata</taxon>
        <taxon>Vertebrata</taxon>
        <taxon>Euteleostomi</taxon>
        <taxon>Mammalia</taxon>
        <taxon>Eutheria</taxon>
        <taxon>Laurasiatheria</taxon>
        <taxon>Chiroptera</taxon>
        <taxon>Yinpterochiroptera</taxon>
        <taxon>Rhinolophoidea</taxon>
        <taxon>Rhinolophidae</taxon>
        <taxon>Rhinolophinae</taxon>
        <taxon>Rhinolophus</taxon>
    </lineage>
</organism>
<dbReference type="AlphaFoldDB" id="A0A7J7TN47"/>
<comment type="caution">
    <text evidence="1">The sequence shown here is derived from an EMBL/GenBank/DDBJ whole genome shotgun (WGS) entry which is preliminary data.</text>
</comment>
<evidence type="ECO:0000313" key="1">
    <source>
        <dbReference type="EMBL" id="KAF6301972.1"/>
    </source>
</evidence>
<dbReference type="EMBL" id="JACAGC010000019">
    <property type="protein sequence ID" value="KAF6301972.1"/>
    <property type="molecule type" value="Genomic_DNA"/>
</dbReference>